<dbReference type="GO" id="GO:0004843">
    <property type="term" value="F:cysteine-type deubiquitinase activity"/>
    <property type="evidence" value="ECO:0007669"/>
    <property type="project" value="UniProtKB-UniRule"/>
</dbReference>
<dbReference type="AlphaFoldDB" id="A0A7S0HXK3"/>
<dbReference type="GO" id="GO:0005634">
    <property type="term" value="C:nucleus"/>
    <property type="evidence" value="ECO:0007669"/>
    <property type="project" value="TreeGrafter"/>
</dbReference>
<keyword evidence="3" id="KW-0833">Ubl conjugation pathway</keyword>
<dbReference type="SUPFAM" id="SSF143990">
    <property type="entry name" value="YbiA-like"/>
    <property type="match status" value="1"/>
</dbReference>
<dbReference type="GO" id="GO:0016579">
    <property type="term" value="P:protein deubiquitination"/>
    <property type="evidence" value="ECO:0007669"/>
    <property type="project" value="TreeGrafter"/>
</dbReference>
<dbReference type="InterPro" id="IPR037238">
    <property type="entry name" value="YbiA-like_sf"/>
</dbReference>
<gene>
    <name evidence="5" type="ORF">PANT1444_LOCUS17732</name>
</gene>
<proteinExistence type="predicted"/>
<keyword evidence="3" id="KW-0963">Cytoplasm</keyword>
<comment type="subcellular location">
    <subcellularLocation>
        <location evidence="3">Cytoplasm</location>
    </subcellularLocation>
</comment>
<dbReference type="GO" id="GO:0036503">
    <property type="term" value="P:ERAD pathway"/>
    <property type="evidence" value="ECO:0007669"/>
    <property type="project" value="TreeGrafter"/>
</dbReference>
<accession>A0A7S0HXK3</accession>
<dbReference type="InterPro" id="IPR038765">
    <property type="entry name" value="Papain-like_cys_pep_sf"/>
</dbReference>
<comment type="function">
    <text evidence="3">Hydrolase that can remove conjugated ubiquitin from proteins and may therefore play an important regulatory role at the level of protein turnover by preventing degradation.</text>
</comment>
<evidence type="ECO:0000256" key="3">
    <source>
        <dbReference type="RuleBase" id="RU367104"/>
    </source>
</evidence>
<organism evidence="5">
    <name type="scientific">Phaeocystis antarctica</name>
    <dbReference type="NCBI Taxonomy" id="33657"/>
    <lineage>
        <taxon>Eukaryota</taxon>
        <taxon>Haptista</taxon>
        <taxon>Haptophyta</taxon>
        <taxon>Prymnesiophyceae</taxon>
        <taxon>Phaeocystales</taxon>
        <taxon>Phaeocystaceae</taxon>
        <taxon>Phaeocystis</taxon>
    </lineage>
</organism>
<comment type="catalytic activity">
    <reaction evidence="1 3">
        <text>Thiol-dependent hydrolysis of ester, thioester, amide, peptide and isopeptide bonds formed by the C-terminal Gly of ubiquitin (a 76-residue protein attached to proteins as an intracellular targeting signal).</text>
        <dbReference type="EC" id="3.4.19.12"/>
    </reaction>
</comment>
<dbReference type="Gene3D" id="3.90.70.80">
    <property type="match status" value="1"/>
</dbReference>
<dbReference type="GO" id="GO:0005829">
    <property type="term" value="C:cytosol"/>
    <property type="evidence" value="ECO:0007669"/>
    <property type="project" value="TreeGrafter"/>
</dbReference>
<sequence>MGARENIIRHSVPADHSCLFTSVAYLCQGTSGEVELRTAGRKLREVCAQAVLADTDPASRAIMLGHDSVEAYVQWIRNETHWGGEPEVLMLAEHFETELVIVSCESLSLLRYAEGGKNGTAYLLYTGQHYDPLPNAAATQSDAGVACRAFEAAAAGVETRDKAAISLAQLHNLEAARRAKERRVQRLKCSGCGSLCDDAAAFQAHCGEVEHGDDFAYDCEQVEVVVGADEALPEGNVDLNAPEVFTFYNASSANTLSFSMRYDGAPFQLGGETFATLEAYWRGPAVSEASLDEREQRLADALRAQYRPSSEGGAALLAALAGTAQRMVVCVDVDPWLGMQAAGGISSGQNMFGKALMTLRDEAAAA</sequence>
<keyword evidence="3" id="KW-0788">Thiol protease</keyword>
<evidence type="ECO:0000256" key="1">
    <source>
        <dbReference type="ARBA" id="ARBA00000707"/>
    </source>
</evidence>
<dbReference type="GO" id="GO:0030968">
    <property type="term" value="P:endoplasmic reticulum unfolded protein response"/>
    <property type="evidence" value="ECO:0007669"/>
    <property type="project" value="TreeGrafter"/>
</dbReference>
<keyword evidence="2 3" id="KW-0378">Hydrolase</keyword>
<dbReference type="EMBL" id="HBEP01031406">
    <property type="protein sequence ID" value="CAD8504767.1"/>
    <property type="molecule type" value="Transcribed_RNA"/>
</dbReference>
<dbReference type="PANTHER" id="PTHR13312:SF0">
    <property type="entry name" value="UBIQUITIN THIOESTERASE OTU1"/>
    <property type="match status" value="1"/>
</dbReference>
<dbReference type="SUPFAM" id="SSF54001">
    <property type="entry name" value="Cysteine proteinases"/>
    <property type="match status" value="1"/>
</dbReference>
<dbReference type="EC" id="3.4.19.12" evidence="3"/>
<evidence type="ECO:0000256" key="2">
    <source>
        <dbReference type="ARBA" id="ARBA00022801"/>
    </source>
</evidence>
<dbReference type="PANTHER" id="PTHR13312">
    <property type="entry name" value="HIV-INDUCED PROTEIN-7-LIKE PROTEASE"/>
    <property type="match status" value="1"/>
</dbReference>
<dbReference type="Pfam" id="PF02338">
    <property type="entry name" value="OTU"/>
    <property type="match status" value="1"/>
</dbReference>
<keyword evidence="3" id="KW-0645">Protease</keyword>
<evidence type="ECO:0000313" key="5">
    <source>
        <dbReference type="EMBL" id="CAD8504767.1"/>
    </source>
</evidence>
<feature type="domain" description="OTU" evidence="4">
    <location>
        <begin position="7"/>
        <end position="136"/>
    </location>
</feature>
<protein>
    <recommendedName>
        <fullName evidence="3">Ubiquitin thioesterase OTU</fullName>
        <ecNumber evidence="3">3.4.19.12</ecNumber>
    </recommendedName>
</protein>
<dbReference type="PROSITE" id="PS50802">
    <property type="entry name" value="OTU"/>
    <property type="match status" value="1"/>
</dbReference>
<reference evidence="5" key="1">
    <citation type="submission" date="2021-01" db="EMBL/GenBank/DDBJ databases">
        <authorList>
            <person name="Corre E."/>
            <person name="Pelletier E."/>
            <person name="Niang G."/>
            <person name="Scheremetjew M."/>
            <person name="Finn R."/>
            <person name="Kale V."/>
            <person name="Holt S."/>
            <person name="Cochrane G."/>
            <person name="Meng A."/>
            <person name="Brown T."/>
            <person name="Cohen L."/>
        </authorList>
    </citation>
    <scope>NUCLEOTIDE SEQUENCE</scope>
    <source>
        <strain evidence="5">CCMP1374</strain>
    </source>
</reference>
<evidence type="ECO:0000259" key="4">
    <source>
        <dbReference type="PROSITE" id="PS50802"/>
    </source>
</evidence>
<name>A0A7S0HXK3_9EUKA</name>
<dbReference type="InterPro" id="IPR003323">
    <property type="entry name" value="OTU_dom"/>
</dbReference>